<evidence type="ECO:0000313" key="6">
    <source>
        <dbReference type="Proteomes" id="UP000664521"/>
    </source>
</evidence>
<gene>
    <name evidence="5" type="ORF">HETSPECPRED_003948</name>
</gene>
<dbReference type="PANTHER" id="PTHR46228">
    <property type="entry name" value="KELCH DOMAIN-CONTAINING PROTEIN"/>
    <property type="match status" value="1"/>
</dbReference>
<dbReference type="SUPFAM" id="SSF50965">
    <property type="entry name" value="Galactose oxidase, central domain"/>
    <property type="match status" value="1"/>
</dbReference>
<protein>
    <recommendedName>
        <fullName evidence="7">Kelch repeat protein</fullName>
    </recommendedName>
</protein>
<accession>A0A8H3FBP5</accession>
<feature type="transmembrane region" description="Helical" evidence="4">
    <location>
        <begin position="465"/>
        <end position="489"/>
    </location>
</feature>
<dbReference type="InterPro" id="IPR015915">
    <property type="entry name" value="Kelch-typ_b-propeller"/>
</dbReference>
<evidence type="ECO:0008006" key="7">
    <source>
        <dbReference type="Google" id="ProtNLM"/>
    </source>
</evidence>
<keyword evidence="6" id="KW-1185">Reference proteome</keyword>
<reference evidence="5" key="1">
    <citation type="submission" date="2021-03" db="EMBL/GenBank/DDBJ databases">
        <authorList>
            <person name="Tagirdzhanova G."/>
        </authorList>
    </citation>
    <scope>NUCLEOTIDE SEQUENCE</scope>
</reference>
<feature type="region of interest" description="Disordered" evidence="3">
    <location>
        <begin position="426"/>
        <end position="462"/>
    </location>
</feature>
<dbReference type="Proteomes" id="UP000664521">
    <property type="component" value="Unassembled WGS sequence"/>
</dbReference>
<evidence type="ECO:0000256" key="1">
    <source>
        <dbReference type="ARBA" id="ARBA00022441"/>
    </source>
</evidence>
<keyword evidence="4" id="KW-0812">Transmembrane</keyword>
<organism evidence="5 6">
    <name type="scientific">Heterodermia speciosa</name>
    <dbReference type="NCBI Taxonomy" id="116794"/>
    <lineage>
        <taxon>Eukaryota</taxon>
        <taxon>Fungi</taxon>
        <taxon>Dikarya</taxon>
        <taxon>Ascomycota</taxon>
        <taxon>Pezizomycotina</taxon>
        <taxon>Lecanoromycetes</taxon>
        <taxon>OSLEUM clade</taxon>
        <taxon>Lecanoromycetidae</taxon>
        <taxon>Caliciales</taxon>
        <taxon>Physciaceae</taxon>
        <taxon>Heterodermia</taxon>
    </lineage>
</organism>
<keyword evidence="2" id="KW-0677">Repeat</keyword>
<keyword evidence="1" id="KW-0880">Kelch repeat</keyword>
<dbReference type="InterPro" id="IPR011043">
    <property type="entry name" value="Gal_Oxase/kelch_b-propeller"/>
</dbReference>
<dbReference type="EMBL" id="CAJPDS010000023">
    <property type="protein sequence ID" value="CAF9919108.1"/>
    <property type="molecule type" value="Genomic_DNA"/>
</dbReference>
<evidence type="ECO:0000256" key="2">
    <source>
        <dbReference type="ARBA" id="ARBA00022737"/>
    </source>
</evidence>
<sequence>MSGSYKIVGTNGNVSDWQRETSFFTLDLASQFPVEDLLSRDFYRNVSIPLDIVPNIKEQAETAWSGALFSTNDTFYIYGSGVSSSLDGDDLPLATRHTIASYNMDSNSWNSVKPSGGDFNGDARLWGQTASDPVTGMSYFTGGANNVQGMLEFNASDPSHVTWANITQATGIHGDGPMVIQGGMVFLPFGEGGVLLLLGGASDLNFTDQDSLSPWAKEPNNKFDMMPMDLVHVFDIGSSTWYAINITGSTHIPGGRTEFCLGVSRAPDDSSMQITLYGGTLGNGEYVDDVWVLSVPAFRWIAINDTNNQERLSDGSVAGRRGHTCAMWRDSQMIVLGGIYPRPAATILTSDRHVSVCDTVYSPLRLLDTSSYSWQSEYNPSGEPYSVPAVVSDIIGGNSNGKATLKAPTGGFNDSRLSEIFSRTLPRPQASNTTSQLSPVVPSQTPSNSRPQTPSPLARRQESHVGSIIGGTIAAVVAVTSAVCAAGVYHKRQKSRRSVALPGETIETSTRNNEWTKPEIDSYVRSELPSQQREIPELSGLTFERAELATNYQGEELPLGVDMNNTQGDRLR</sequence>
<keyword evidence="4" id="KW-1133">Transmembrane helix</keyword>
<name>A0A8H3FBP5_9LECA</name>
<evidence type="ECO:0000313" key="5">
    <source>
        <dbReference type="EMBL" id="CAF9919108.1"/>
    </source>
</evidence>
<dbReference type="Gene3D" id="2.120.10.80">
    <property type="entry name" value="Kelch-type beta propeller"/>
    <property type="match status" value="1"/>
</dbReference>
<proteinExistence type="predicted"/>
<dbReference type="AlphaFoldDB" id="A0A8H3FBP5"/>
<evidence type="ECO:0000256" key="3">
    <source>
        <dbReference type="SAM" id="MobiDB-lite"/>
    </source>
</evidence>
<dbReference type="PANTHER" id="PTHR46228:SF2">
    <property type="entry name" value="KELCH REPEAT PROTEIN (AFU_ORTHOLOGUE AFUA_4G14350)"/>
    <property type="match status" value="1"/>
</dbReference>
<feature type="compositionally biased region" description="Polar residues" evidence="3">
    <location>
        <begin position="429"/>
        <end position="452"/>
    </location>
</feature>
<keyword evidence="4" id="KW-0472">Membrane</keyword>
<comment type="caution">
    <text evidence="5">The sequence shown here is derived from an EMBL/GenBank/DDBJ whole genome shotgun (WGS) entry which is preliminary data.</text>
</comment>
<evidence type="ECO:0000256" key="4">
    <source>
        <dbReference type="SAM" id="Phobius"/>
    </source>
</evidence>
<dbReference type="OrthoDB" id="10251809at2759"/>